<evidence type="ECO:0000256" key="4">
    <source>
        <dbReference type="PROSITE-ProRule" id="PRU00433"/>
    </source>
</evidence>
<dbReference type="Proteomes" id="UP001524587">
    <property type="component" value="Unassembled WGS sequence"/>
</dbReference>
<accession>A0ABT1WAU0</accession>
<proteinExistence type="predicted"/>
<evidence type="ECO:0000259" key="6">
    <source>
        <dbReference type="PROSITE" id="PS51007"/>
    </source>
</evidence>
<keyword evidence="5" id="KW-0732">Signal</keyword>
<keyword evidence="3 4" id="KW-0408">Iron</keyword>
<evidence type="ECO:0000256" key="2">
    <source>
        <dbReference type="ARBA" id="ARBA00022723"/>
    </source>
</evidence>
<evidence type="ECO:0000256" key="5">
    <source>
        <dbReference type="SAM" id="SignalP"/>
    </source>
</evidence>
<feature type="domain" description="Cytochrome c" evidence="6">
    <location>
        <begin position="20"/>
        <end position="113"/>
    </location>
</feature>
<dbReference type="PANTHER" id="PTHR35008:SF4">
    <property type="entry name" value="BLL4482 PROTEIN"/>
    <property type="match status" value="1"/>
</dbReference>
<reference evidence="7 8" key="1">
    <citation type="submission" date="2022-06" db="EMBL/GenBank/DDBJ databases">
        <title>Endosaccharibacter gen. nov., sp. nov., endophytic bacteria isolated from sugarcane.</title>
        <authorList>
            <person name="Pitiwittayakul N."/>
            <person name="Yukphan P."/>
            <person name="Charoenyingcharoen P."/>
            <person name="Tanasupawat S."/>
        </authorList>
    </citation>
    <scope>NUCLEOTIDE SEQUENCE [LARGE SCALE GENOMIC DNA]</scope>
    <source>
        <strain evidence="7 8">KSS8</strain>
    </source>
</reference>
<keyword evidence="1 4" id="KW-0349">Heme</keyword>
<gene>
    <name evidence="7" type="ORF">NFI95_10845</name>
</gene>
<dbReference type="PROSITE" id="PS51257">
    <property type="entry name" value="PROKAR_LIPOPROTEIN"/>
    <property type="match status" value="1"/>
</dbReference>
<evidence type="ECO:0000313" key="7">
    <source>
        <dbReference type="EMBL" id="MCQ8278943.1"/>
    </source>
</evidence>
<dbReference type="InterPro" id="IPR009056">
    <property type="entry name" value="Cyt_c-like_dom"/>
</dbReference>
<name>A0ABT1WAU0_9PROT</name>
<dbReference type="PROSITE" id="PS51007">
    <property type="entry name" value="CYTC"/>
    <property type="match status" value="1"/>
</dbReference>
<dbReference type="PANTHER" id="PTHR35008">
    <property type="entry name" value="BLL4482 PROTEIN-RELATED"/>
    <property type="match status" value="1"/>
</dbReference>
<organism evidence="7 8">
    <name type="scientific">Endosaccharibacter trunci</name>
    <dbReference type="NCBI Taxonomy" id="2812733"/>
    <lineage>
        <taxon>Bacteria</taxon>
        <taxon>Pseudomonadati</taxon>
        <taxon>Pseudomonadota</taxon>
        <taxon>Alphaproteobacteria</taxon>
        <taxon>Acetobacterales</taxon>
        <taxon>Acetobacteraceae</taxon>
        <taxon>Endosaccharibacter</taxon>
    </lineage>
</organism>
<dbReference type="Gene3D" id="1.10.760.10">
    <property type="entry name" value="Cytochrome c-like domain"/>
    <property type="match status" value="1"/>
</dbReference>
<dbReference type="SUPFAM" id="SSF46626">
    <property type="entry name" value="Cytochrome c"/>
    <property type="match status" value="1"/>
</dbReference>
<comment type="caution">
    <text evidence="7">The sequence shown here is derived from an EMBL/GenBank/DDBJ whole genome shotgun (WGS) entry which is preliminary data.</text>
</comment>
<dbReference type="InterPro" id="IPR036909">
    <property type="entry name" value="Cyt_c-like_dom_sf"/>
</dbReference>
<sequence>MRLAVASAAAILAVSCAVAQAAPDGNALFAANCAACHQADASGMAGQFPALKNRVGKIAATPEGKAYLADVLTHGLSGSIDAAGDSISGFMPSFARLSDEQIAAILSAVAAMGDTKPAPSFTVAEIAAARARSLTPAAVNAERATLDGKHKLP</sequence>
<feature type="chain" id="PRO_5045881701" evidence="5">
    <location>
        <begin position="22"/>
        <end position="153"/>
    </location>
</feature>
<feature type="signal peptide" evidence="5">
    <location>
        <begin position="1"/>
        <end position="21"/>
    </location>
</feature>
<keyword evidence="2 4" id="KW-0479">Metal-binding</keyword>
<protein>
    <submittedName>
        <fullName evidence="7">Cytochrome c</fullName>
    </submittedName>
</protein>
<evidence type="ECO:0000256" key="3">
    <source>
        <dbReference type="ARBA" id="ARBA00023004"/>
    </source>
</evidence>
<dbReference type="EMBL" id="JAMSKV010000009">
    <property type="protein sequence ID" value="MCQ8278943.1"/>
    <property type="molecule type" value="Genomic_DNA"/>
</dbReference>
<evidence type="ECO:0000313" key="8">
    <source>
        <dbReference type="Proteomes" id="UP001524587"/>
    </source>
</evidence>
<evidence type="ECO:0000256" key="1">
    <source>
        <dbReference type="ARBA" id="ARBA00022617"/>
    </source>
</evidence>
<dbReference type="InterPro" id="IPR051459">
    <property type="entry name" value="Cytochrome_c-type_DH"/>
</dbReference>
<keyword evidence="8" id="KW-1185">Reference proteome</keyword>
<dbReference type="Pfam" id="PF00034">
    <property type="entry name" value="Cytochrom_C"/>
    <property type="match status" value="1"/>
</dbReference>